<dbReference type="PROSITE" id="PS50113">
    <property type="entry name" value="PAC"/>
    <property type="match status" value="1"/>
</dbReference>
<evidence type="ECO:0000256" key="2">
    <source>
        <dbReference type="ARBA" id="ARBA00012438"/>
    </source>
</evidence>
<dbReference type="PRINTS" id="PR00344">
    <property type="entry name" value="BCTRLSENSOR"/>
</dbReference>
<dbReference type="EMBL" id="CP071247">
    <property type="protein sequence ID" value="QSP95335.1"/>
    <property type="molecule type" value="Genomic_DNA"/>
</dbReference>
<dbReference type="PROSITE" id="PS50112">
    <property type="entry name" value="PAS"/>
    <property type="match status" value="1"/>
</dbReference>
<dbReference type="Pfam" id="PF02518">
    <property type="entry name" value="HATPase_c"/>
    <property type="match status" value="1"/>
</dbReference>
<evidence type="ECO:0000256" key="4">
    <source>
        <dbReference type="ARBA" id="ARBA00022679"/>
    </source>
</evidence>
<dbReference type="Gene3D" id="1.10.287.130">
    <property type="match status" value="1"/>
</dbReference>
<dbReference type="SUPFAM" id="SSF55874">
    <property type="entry name" value="ATPase domain of HSP90 chaperone/DNA topoisomerase II/histidine kinase"/>
    <property type="match status" value="1"/>
</dbReference>
<dbReference type="SMART" id="SM00091">
    <property type="entry name" value="PAS"/>
    <property type="match status" value="3"/>
</dbReference>
<dbReference type="SMART" id="SM00086">
    <property type="entry name" value="PAC"/>
    <property type="match status" value="3"/>
</dbReference>
<reference evidence="9 10" key="1">
    <citation type="submission" date="2021-03" db="EMBL/GenBank/DDBJ databases">
        <title>Genome sequencing of Marinobacter sp. LPB0319.</title>
        <authorList>
            <person name="Kim J."/>
        </authorList>
    </citation>
    <scope>NUCLEOTIDE SEQUENCE [LARGE SCALE GENOMIC DNA]</scope>
    <source>
        <strain evidence="9 10">LPB0319</strain>
    </source>
</reference>
<evidence type="ECO:0000256" key="5">
    <source>
        <dbReference type="ARBA" id="ARBA00022777"/>
    </source>
</evidence>
<organism evidence="9 10">
    <name type="scientific">Marinobacter salinisoli</name>
    <dbReference type="NCBI Taxonomy" id="2769486"/>
    <lineage>
        <taxon>Bacteria</taxon>
        <taxon>Pseudomonadati</taxon>
        <taxon>Pseudomonadota</taxon>
        <taxon>Gammaproteobacteria</taxon>
        <taxon>Pseudomonadales</taxon>
        <taxon>Marinobacteraceae</taxon>
        <taxon>Marinobacter</taxon>
    </lineage>
</organism>
<dbReference type="Pfam" id="PF00512">
    <property type="entry name" value="HisKA"/>
    <property type="match status" value="1"/>
</dbReference>
<dbReference type="SUPFAM" id="SSF55785">
    <property type="entry name" value="PYP-like sensor domain (PAS domain)"/>
    <property type="match status" value="3"/>
</dbReference>
<dbReference type="RefSeq" id="WP_206644575.1">
    <property type="nucleotide sequence ID" value="NZ_CP071247.1"/>
</dbReference>
<feature type="domain" description="PAS" evidence="7">
    <location>
        <begin position="594"/>
        <end position="664"/>
    </location>
</feature>
<dbReference type="Pfam" id="PF01590">
    <property type="entry name" value="GAF"/>
    <property type="match status" value="2"/>
</dbReference>
<evidence type="ECO:0000256" key="3">
    <source>
        <dbReference type="ARBA" id="ARBA00022553"/>
    </source>
</evidence>
<dbReference type="InterPro" id="IPR013655">
    <property type="entry name" value="PAS_fold_3"/>
</dbReference>
<dbReference type="InterPro" id="IPR052162">
    <property type="entry name" value="Sensor_kinase/Photoreceptor"/>
</dbReference>
<name>A0ABX7MSH1_9GAMM</name>
<dbReference type="Proteomes" id="UP000663555">
    <property type="component" value="Chromosome"/>
</dbReference>
<dbReference type="InterPro" id="IPR003661">
    <property type="entry name" value="HisK_dim/P_dom"/>
</dbReference>
<dbReference type="SMART" id="SM00387">
    <property type="entry name" value="HATPase_c"/>
    <property type="match status" value="1"/>
</dbReference>
<keyword evidence="5" id="KW-0418">Kinase</keyword>
<dbReference type="InterPro" id="IPR036890">
    <property type="entry name" value="HATPase_C_sf"/>
</dbReference>
<evidence type="ECO:0000259" key="8">
    <source>
        <dbReference type="PROSITE" id="PS50113"/>
    </source>
</evidence>
<dbReference type="CDD" id="cd00082">
    <property type="entry name" value="HisKA"/>
    <property type="match status" value="1"/>
</dbReference>
<feature type="domain" description="PAC" evidence="8">
    <location>
        <begin position="668"/>
        <end position="719"/>
    </location>
</feature>
<proteinExistence type="predicted"/>
<evidence type="ECO:0000313" key="9">
    <source>
        <dbReference type="EMBL" id="QSP95335.1"/>
    </source>
</evidence>
<dbReference type="InterPro" id="IPR004358">
    <property type="entry name" value="Sig_transdc_His_kin-like_C"/>
</dbReference>
<dbReference type="SMART" id="SM00388">
    <property type="entry name" value="HisKA"/>
    <property type="match status" value="1"/>
</dbReference>
<sequence>MKAPDVPQNEPQRQAALERTGLLDSDSEARFDRFTRMACKMFSVPIALVSLVDNNRQWFKSCQGLAVPETPRDISFCGHAILQSDLFIVEDTRADPRFNDNPLVAGEPNIRFYAGAPLHSQDGYRLGTLCLIDRQPRTLDSEDQQLLRELADCVEQEINRHDTARLFDNIRQSERRARAVIEGTRVGTWEWNVQTGETVFNERWAEICGYRLTELAPVSIQTWLDLAHPEDLLESNRLLNDHFAARTEEYDCRCRMRHKHGYWVWVHARGRVFEWADDGQPLKMYGTHADVTAETNILEKTQQQNTALSILNTLALDPATDDDARIRKALDMGADYLDMELAIVSEIVGEVYTVLWYRAPGDTTLTEGQQFSLGETYCSLMINKRDSLSIAHMAQSSYREHHCYSQFGLESYLAAPIYLNDRLFGTLNFSSPRPRPQGFSDTEETFVRLLARWVTGVIERRTSLQTLTKLVEQTPGMLYQYRLWPDGSSAFPFSGPGIREIYGVDSQQVAEDASPVFNRIHPEDLEAVAESITVSAQNLSVWQHQYRVKPDGERWRWVEGRATPELLADKSIMWHGYITDIDEKKRIQLALQESEEELRHLFELSPIGITLSDYHRDRFLDVNQALLEPSGYSREEFMALNFNQLLPEGERTMRDRALSELKAQGRYGPFEQLIRRRDGSTYPALIRGFRIINSSGRSLVWSLVEDISERKKVEQMKNEFIATISHELRTPLTSIAGSLGLIHGGAFGELPEQVNRLIAIAARNGDQLKHLIDDLLDMEKLVSGKMPIRLRTEHVSPMIRDCIERLQTYAVDSQISVRFRDNYPDQALMIDPKLMQQGLTNLLSNAIKFSPQQSEVVVSTEFHGDRFRIEVTDLGPGIPESFRSQIFQKFSQADGSDRRAKGGTGLGLAITREIMTQLGGTVGFESTEGQGATFWLEIPAKLSTVSANPCQA</sequence>
<dbReference type="SUPFAM" id="SSF55781">
    <property type="entry name" value="GAF domain-like"/>
    <property type="match status" value="2"/>
</dbReference>
<keyword evidence="4" id="KW-0808">Transferase</keyword>
<dbReference type="InterPro" id="IPR005467">
    <property type="entry name" value="His_kinase_dom"/>
</dbReference>
<dbReference type="Pfam" id="PF08447">
    <property type="entry name" value="PAS_3"/>
    <property type="match status" value="2"/>
</dbReference>
<dbReference type="InterPro" id="IPR036097">
    <property type="entry name" value="HisK_dim/P_sf"/>
</dbReference>
<dbReference type="InterPro" id="IPR029016">
    <property type="entry name" value="GAF-like_dom_sf"/>
</dbReference>
<dbReference type="EC" id="2.7.13.3" evidence="2"/>
<dbReference type="NCBIfam" id="TIGR00229">
    <property type="entry name" value="sensory_box"/>
    <property type="match status" value="2"/>
</dbReference>
<dbReference type="InterPro" id="IPR003018">
    <property type="entry name" value="GAF"/>
</dbReference>
<dbReference type="InterPro" id="IPR000700">
    <property type="entry name" value="PAS-assoc_C"/>
</dbReference>
<dbReference type="SMART" id="SM00065">
    <property type="entry name" value="GAF"/>
    <property type="match status" value="2"/>
</dbReference>
<dbReference type="InterPro" id="IPR000014">
    <property type="entry name" value="PAS"/>
</dbReference>
<feature type="domain" description="Histidine kinase" evidence="6">
    <location>
        <begin position="723"/>
        <end position="942"/>
    </location>
</feature>
<dbReference type="Pfam" id="PF13426">
    <property type="entry name" value="PAS_9"/>
    <property type="match status" value="1"/>
</dbReference>
<dbReference type="CDD" id="cd16922">
    <property type="entry name" value="HATPase_EvgS-ArcB-TorS-like"/>
    <property type="match status" value="1"/>
</dbReference>
<dbReference type="InterPro" id="IPR001610">
    <property type="entry name" value="PAC"/>
</dbReference>
<evidence type="ECO:0000256" key="1">
    <source>
        <dbReference type="ARBA" id="ARBA00000085"/>
    </source>
</evidence>
<dbReference type="SUPFAM" id="SSF47384">
    <property type="entry name" value="Homodimeric domain of signal transducing histidine kinase"/>
    <property type="match status" value="1"/>
</dbReference>
<dbReference type="CDD" id="cd00130">
    <property type="entry name" value="PAS"/>
    <property type="match status" value="3"/>
</dbReference>
<accession>A0ABX7MSH1</accession>
<dbReference type="PROSITE" id="PS50109">
    <property type="entry name" value="HIS_KIN"/>
    <property type="match status" value="1"/>
</dbReference>
<evidence type="ECO:0000259" key="6">
    <source>
        <dbReference type="PROSITE" id="PS50109"/>
    </source>
</evidence>
<evidence type="ECO:0000313" key="10">
    <source>
        <dbReference type="Proteomes" id="UP000663555"/>
    </source>
</evidence>
<keyword evidence="3" id="KW-0597">Phosphoprotein</keyword>
<gene>
    <name evidence="9" type="ORF">LPB19_02630</name>
</gene>
<dbReference type="PANTHER" id="PTHR43304">
    <property type="entry name" value="PHYTOCHROME-LIKE PROTEIN CPH1"/>
    <property type="match status" value="1"/>
</dbReference>
<evidence type="ECO:0000259" key="7">
    <source>
        <dbReference type="PROSITE" id="PS50112"/>
    </source>
</evidence>
<dbReference type="Gene3D" id="3.30.565.10">
    <property type="entry name" value="Histidine kinase-like ATPase, C-terminal domain"/>
    <property type="match status" value="1"/>
</dbReference>
<keyword evidence="10" id="KW-1185">Reference proteome</keyword>
<protein>
    <recommendedName>
        <fullName evidence="2">histidine kinase</fullName>
        <ecNumber evidence="2">2.7.13.3</ecNumber>
    </recommendedName>
</protein>
<comment type="catalytic activity">
    <reaction evidence="1">
        <text>ATP + protein L-histidine = ADP + protein N-phospho-L-histidine.</text>
        <dbReference type="EC" id="2.7.13.3"/>
    </reaction>
</comment>
<dbReference type="InterPro" id="IPR035965">
    <property type="entry name" value="PAS-like_dom_sf"/>
</dbReference>
<dbReference type="Gene3D" id="3.30.450.20">
    <property type="entry name" value="PAS domain"/>
    <property type="match status" value="3"/>
</dbReference>
<dbReference type="PANTHER" id="PTHR43304:SF1">
    <property type="entry name" value="PAC DOMAIN-CONTAINING PROTEIN"/>
    <property type="match status" value="1"/>
</dbReference>
<dbReference type="Gene3D" id="3.30.450.40">
    <property type="match status" value="2"/>
</dbReference>
<dbReference type="InterPro" id="IPR003594">
    <property type="entry name" value="HATPase_dom"/>
</dbReference>